<dbReference type="Proteomes" id="UP001209540">
    <property type="component" value="Unassembled WGS sequence"/>
</dbReference>
<organism evidence="3 4">
    <name type="scientific">Phascolomyces articulosus</name>
    <dbReference type="NCBI Taxonomy" id="60185"/>
    <lineage>
        <taxon>Eukaryota</taxon>
        <taxon>Fungi</taxon>
        <taxon>Fungi incertae sedis</taxon>
        <taxon>Mucoromycota</taxon>
        <taxon>Mucoromycotina</taxon>
        <taxon>Mucoromycetes</taxon>
        <taxon>Mucorales</taxon>
        <taxon>Lichtheimiaceae</taxon>
        <taxon>Phascolomyces</taxon>
    </lineage>
</organism>
<dbReference type="EMBL" id="JAIXMP010000018">
    <property type="protein sequence ID" value="KAI9258756.1"/>
    <property type="molecule type" value="Genomic_DNA"/>
</dbReference>
<keyword evidence="1" id="KW-0175">Coiled coil</keyword>
<accession>A0AAD5PE41</accession>
<reference evidence="3" key="1">
    <citation type="journal article" date="2022" name="IScience">
        <title>Evolution of zygomycete secretomes and the origins of terrestrial fungal ecologies.</title>
        <authorList>
            <person name="Chang Y."/>
            <person name="Wang Y."/>
            <person name="Mondo S."/>
            <person name="Ahrendt S."/>
            <person name="Andreopoulos W."/>
            <person name="Barry K."/>
            <person name="Beard J."/>
            <person name="Benny G.L."/>
            <person name="Blankenship S."/>
            <person name="Bonito G."/>
            <person name="Cuomo C."/>
            <person name="Desiro A."/>
            <person name="Gervers K.A."/>
            <person name="Hundley H."/>
            <person name="Kuo A."/>
            <person name="LaButti K."/>
            <person name="Lang B.F."/>
            <person name="Lipzen A."/>
            <person name="O'Donnell K."/>
            <person name="Pangilinan J."/>
            <person name="Reynolds N."/>
            <person name="Sandor L."/>
            <person name="Smith M.E."/>
            <person name="Tsang A."/>
            <person name="Grigoriev I.V."/>
            <person name="Stajich J.E."/>
            <person name="Spatafora J.W."/>
        </authorList>
    </citation>
    <scope>NUCLEOTIDE SEQUENCE</scope>
    <source>
        <strain evidence="3">RSA 2281</strain>
    </source>
</reference>
<feature type="compositionally biased region" description="Low complexity" evidence="2">
    <location>
        <begin position="1"/>
        <end position="13"/>
    </location>
</feature>
<feature type="coiled-coil region" evidence="1">
    <location>
        <begin position="119"/>
        <end position="153"/>
    </location>
</feature>
<proteinExistence type="predicted"/>
<gene>
    <name evidence="3" type="ORF">BDA99DRAFT_606021</name>
</gene>
<reference evidence="3" key="2">
    <citation type="submission" date="2023-02" db="EMBL/GenBank/DDBJ databases">
        <authorList>
            <consortium name="DOE Joint Genome Institute"/>
            <person name="Mondo S.J."/>
            <person name="Chang Y."/>
            <person name="Wang Y."/>
            <person name="Ahrendt S."/>
            <person name="Andreopoulos W."/>
            <person name="Barry K."/>
            <person name="Beard J."/>
            <person name="Benny G.L."/>
            <person name="Blankenship S."/>
            <person name="Bonito G."/>
            <person name="Cuomo C."/>
            <person name="Desiro A."/>
            <person name="Gervers K.A."/>
            <person name="Hundley H."/>
            <person name="Kuo A."/>
            <person name="LaButti K."/>
            <person name="Lang B.F."/>
            <person name="Lipzen A."/>
            <person name="O'Donnell K."/>
            <person name="Pangilinan J."/>
            <person name="Reynolds N."/>
            <person name="Sandor L."/>
            <person name="Smith M.W."/>
            <person name="Tsang A."/>
            <person name="Grigoriev I.V."/>
            <person name="Stajich J.E."/>
            <person name="Spatafora J.W."/>
        </authorList>
    </citation>
    <scope>NUCLEOTIDE SEQUENCE</scope>
    <source>
        <strain evidence="3">RSA 2281</strain>
    </source>
</reference>
<comment type="caution">
    <text evidence="3">The sequence shown here is derived from an EMBL/GenBank/DDBJ whole genome shotgun (WGS) entry which is preliminary data.</text>
</comment>
<name>A0AAD5PE41_9FUNG</name>
<evidence type="ECO:0000256" key="2">
    <source>
        <dbReference type="SAM" id="MobiDB-lite"/>
    </source>
</evidence>
<dbReference type="AlphaFoldDB" id="A0AAD5PE41"/>
<evidence type="ECO:0000313" key="4">
    <source>
        <dbReference type="Proteomes" id="UP001209540"/>
    </source>
</evidence>
<feature type="region of interest" description="Disordered" evidence="2">
    <location>
        <begin position="1"/>
        <end position="21"/>
    </location>
</feature>
<protein>
    <submittedName>
        <fullName evidence="3">Uncharacterized protein</fullName>
    </submittedName>
</protein>
<sequence length="180" mass="20655">MTENNSNNNATTTKIPSSSCGNNWSKKEVQALCEAWVEMTLDSVRGTDQKETNNKDQDDSFWGRVSDNFHIRVGDKTVRTTAVSVRVDGVPSKKRCPASVPKWRSWKIKAVTADDDNLAKIVEIERKQYELSVERYKREKEMAQAEIMAQNLEGMDEFTRVYFLALPRDRDDEVIESDNE</sequence>
<evidence type="ECO:0000256" key="1">
    <source>
        <dbReference type="SAM" id="Coils"/>
    </source>
</evidence>
<keyword evidence="4" id="KW-1185">Reference proteome</keyword>
<evidence type="ECO:0000313" key="3">
    <source>
        <dbReference type="EMBL" id="KAI9258756.1"/>
    </source>
</evidence>